<keyword evidence="3 7" id="KW-0238">DNA-binding</keyword>
<protein>
    <recommendedName>
        <fullName evidence="1">Stage 0 sporulation protein A homolog</fullName>
    </recommendedName>
</protein>
<feature type="domain" description="OmpR/PhoB-type" evidence="9">
    <location>
        <begin position="123"/>
        <end position="219"/>
    </location>
</feature>
<evidence type="ECO:0000313" key="11">
    <source>
        <dbReference type="Proteomes" id="UP001501047"/>
    </source>
</evidence>
<proteinExistence type="predicted"/>
<keyword evidence="4" id="KW-0804">Transcription</keyword>
<evidence type="ECO:0000256" key="6">
    <source>
        <dbReference type="PROSITE-ProRule" id="PRU00169"/>
    </source>
</evidence>
<evidence type="ECO:0000259" key="9">
    <source>
        <dbReference type="PROSITE" id="PS51755"/>
    </source>
</evidence>
<keyword evidence="2" id="KW-0805">Transcription regulation</keyword>
<gene>
    <name evidence="10" type="ORF">GCM10008908_37210</name>
</gene>
<evidence type="ECO:0000259" key="8">
    <source>
        <dbReference type="PROSITE" id="PS50110"/>
    </source>
</evidence>
<feature type="domain" description="Response regulatory" evidence="8">
    <location>
        <begin position="2"/>
        <end position="114"/>
    </location>
</feature>
<dbReference type="PROSITE" id="PS50110">
    <property type="entry name" value="RESPONSE_REGULATORY"/>
    <property type="match status" value="1"/>
</dbReference>
<dbReference type="PANTHER" id="PTHR48111:SF73">
    <property type="entry name" value="ALKALINE PHOSPHATASE SYNTHESIS TRANSCRIPTIONAL REGULATORY PROTEIN PHOP"/>
    <property type="match status" value="1"/>
</dbReference>
<evidence type="ECO:0000256" key="1">
    <source>
        <dbReference type="ARBA" id="ARBA00018672"/>
    </source>
</evidence>
<dbReference type="SMART" id="SM00862">
    <property type="entry name" value="Trans_reg_C"/>
    <property type="match status" value="1"/>
</dbReference>
<comment type="caution">
    <text evidence="10">The sequence shown here is derived from an EMBL/GenBank/DDBJ whole genome shotgun (WGS) entry which is preliminary data.</text>
</comment>
<keyword evidence="6" id="KW-0597">Phosphoprotein</keyword>
<dbReference type="RefSeq" id="WP_343828041.1">
    <property type="nucleotide sequence ID" value="NZ_BAAACI010000011.1"/>
</dbReference>
<dbReference type="SMART" id="SM00448">
    <property type="entry name" value="REC"/>
    <property type="match status" value="1"/>
</dbReference>
<evidence type="ECO:0000256" key="7">
    <source>
        <dbReference type="PROSITE-ProRule" id="PRU01091"/>
    </source>
</evidence>
<dbReference type="InterPro" id="IPR039420">
    <property type="entry name" value="WalR-like"/>
</dbReference>
<dbReference type="Pfam" id="PF00486">
    <property type="entry name" value="Trans_reg_C"/>
    <property type="match status" value="1"/>
</dbReference>
<evidence type="ECO:0000256" key="3">
    <source>
        <dbReference type="ARBA" id="ARBA00023125"/>
    </source>
</evidence>
<organism evidence="10 11">
    <name type="scientific">Clostridium subterminale</name>
    <dbReference type="NCBI Taxonomy" id="1550"/>
    <lineage>
        <taxon>Bacteria</taxon>
        <taxon>Bacillati</taxon>
        <taxon>Bacillota</taxon>
        <taxon>Clostridia</taxon>
        <taxon>Eubacteriales</taxon>
        <taxon>Clostridiaceae</taxon>
        <taxon>Clostridium</taxon>
    </lineage>
</organism>
<feature type="DNA-binding region" description="OmpR/PhoB-type" evidence="7">
    <location>
        <begin position="123"/>
        <end position="219"/>
    </location>
</feature>
<dbReference type="PANTHER" id="PTHR48111">
    <property type="entry name" value="REGULATOR OF RPOS"/>
    <property type="match status" value="1"/>
</dbReference>
<evidence type="ECO:0000256" key="4">
    <source>
        <dbReference type="ARBA" id="ARBA00023163"/>
    </source>
</evidence>
<accession>A0ABN1KYL6</accession>
<dbReference type="InterPro" id="IPR011006">
    <property type="entry name" value="CheY-like_superfamily"/>
</dbReference>
<dbReference type="Gene3D" id="1.10.10.10">
    <property type="entry name" value="Winged helix-like DNA-binding domain superfamily/Winged helix DNA-binding domain"/>
    <property type="match status" value="1"/>
</dbReference>
<dbReference type="InterPro" id="IPR001789">
    <property type="entry name" value="Sig_transdc_resp-reg_receiver"/>
</dbReference>
<evidence type="ECO:0000313" key="10">
    <source>
        <dbReference type="EMBL" id="GAA0779144.1"/>
    </source>
</evidence>
<dbReference type="InterPro" id="IPR001867">
    <property type="entry name" value="OmpR/PhoB-type_DNA-bd"/>
</dbReference>
<dbReference type="Pfam" id="PF00072">
    <property type="entry name" value="Response_reg"/>
    <property type="match status" value="1"/>
</dbReference>
<dbReference type="SUPFAM" id="SSF52172">
    <property type="entry name" value="CheY-like"/>
    <property type="match status" value="1"/>
</dbReference>
<evidence type="ECO:0000256" key="5">
    <source>
        <dbReference type="ARBA" id="ARBA00024867"/>
    </source>
</evidence>
<dbReference type="Proteomes" id="UP001501047">
    <property type="component" value="Unassembled WGS sequence"/>
</dbReference>
<evidence type="ECO:0000256" key="2">
    <source>
        <dbReference type="ARBA" id="ARBA00023015"/>
    </source>
</evidence>
<keyword evidence="11" id="KW-1185">Reference proteome</keyword>
<dbReference type="PROSITE" id="PS51755">
    <property type="entry name" value="OMPR_PHOB"/>
    <property type="match status" value="1"/>
</dbReference>
<dbReference type="EMBL" id="BAAACI010000011">
    <property type="protein sequence ID" value="GAA0779144.1"/>
    <property type="molecule type" value="Genomic_DNA"/>
</dbReference>
<sequence length="220" mass="25482">MKILVADDDERILRLIADYLTFNKFEVITATDGKLALEKFDSTIDLVILDVMMPIYDGWIVCKEIRKISEVPIIILTAKDSDLDELFAFDIGVDDYVSKPFNIALLLARVNRLLKSKSKIIQEGSIVFKGIEIDEESHLIKIDGKEKELNPKEYELLLYFIKNINKVITRETLLRAIWDEDYFGDTRTVDTHISRLRSKLGNHNKYLKTIRSFGYKFGEV</sequence>
<dbReference type="InterPro" id="IPR036388">
    <property type="entry name" value="WH-like_DNA-bd_sf"/>
</dbReference>
<name>A0ABN1KYL6_CLOSU</name>
<comment type="function">
    <text evidence="5">May play the central regulatory role in sporulation. It may be an element of the effector pathway responsible for the activation of sporulation genes in response to nutritional stress. Spo0A may act in concert with spo0H (a sigma factor) to control the expression of some genes that are critical to the sporulation process.</text>
</comment>
<feature type="modified residue" description="4-aspartylphosphate" evidence="6">
    <location>
        <position position="50"/>
    </location>
</feature>
<reference evidence="10 11" key="1">
    <citation type="journal article" date="2019" name="Int. J. Syst. Evol. Microbiol.">
        <title>The Global Catalogue of Microorganisms (GCM) 10K type strain sequencing project: providing services to taxonomists for standard genome sequencing and annotation.</title>
        <authorList>
            <consortium name="The Broad Institute Genomics Platform"/>
            <consortium name="The Broad Institute Genome Sequencing Center for Infectious Disease"/>
            <person name="Wu L."/>
            <person name="Ma J."/>
        </authorList>
    </citation>
    <scope>NUCLEOTIDE SEQUENCE [LARGE SCALE GENOMIC DNA]</scope>
    <source>
        <strain evidence="10 11">JCM 1417</strain>
    </source>
</reference>
<dbReference type="Gene3D" id="6.10.250.690">
    <property type="match status" value="1"/>
</dbReference>
<dbReference type="CDD" id="cd00383">
    <property type="entry name" value="trans_reg_C"/>
    <property type="match status" value="1"/>
</dbReference>
<dbReference type="Gene3D" id="3.40.50.2300">
    <property type="match status" value="1"/>
</dbReference>
<dbReference type="CDD" id="cd17574">
    <property type="entry name" value="REC_OmpR"/>
    <property type="match status" value="1"/>
</dbReference>